<reference evidence="2" key="1">
    <citation type="submission" date="2020-07" db="EMBL/GenBank/DDBJ databases">
        <title>Genome sequence and genetic diversity analysis of an under-domesticated orphan crop, white fonio (Digitaria exilis).</title>
        <authorList>
            <person name="Bennetzen J.L."/>
            <person name="Chen S."/>
            <person name="Ma X."/>
            <person name="Wang X."/>
            <person name="Yssel A.E.J."/>
            <person name="Chaluvadi S.R."/>
            <person name="Johnson M."/>
            <person name="Gangashetty P."/>
            <person name="Hamidou F."/>
            <person name="Sanogo M.D."/>
            <person name="Zwaenepoel A."/>
            <person name="Wallace J."/>
            <person name="Van De Peer Y."/>
            <person name="Van Deynze A."/>
        </authorList>
    </citation>
    <scope>NUCLEOTIDE SEQUENCE</scope>
    <source>
        <tissue evidence="2">Leaves</tissue>
    </source>
</reference>
<evidence type="ECO:0000313" key="3">
    <source>
        <dbReference type="Proteomes" id="UP000636709"/>
    </source>
</evidence>
<organism evidence="2 3">
    <name type="scientific">Digitaria exilis</name>
    <dbReference type="NCBI Taxonomy" id="1010633"/>
    <lineage>
        <taxon>Eukaryota</taxon>
        <taxon>Viridiplantae</taxon>
        <taxon>Streptophyta</taxon>
        <taxon>Embryophyta</taxon>
        <taxon>Tracheophyta</taxon>
        <taxon>Spermatophyta</taxon>
        <taxon>Magnoliopsida</taxon>
        <taxon>Liliopsida</taxon>
        <taxon>Poales</taxon>
        <taxon>Poaceae</taxon>
        <taxon>PACMAD clade</taxon>
        <taxon>Panicoideae</taxon>
        <taxon>Panicodae</taxon>
        <taxon>Paniceae</taxon>
        <taxon>Anthephorinae</taxon>
        <taxon>Digitaria</taxon>
    </lineage>
</organism>
<keyword evidence="3" id="KW-1185">Reference proteome</keyword>
<sequence>MWWDLDSVAATEPMLWLLAAAAYCGGGKAAEVAVAVMGQEVVVVALWLSYCAGGGEWRMADDLLQAVPLERKRGKREERDIAAWLSMSSKPLEANSTRIRDTAEQQIHRDHHGDRTRRDHDKYERIDGELTVYVHRAAAAASRSIEPNAPSTIAAMAALTEDLVEEILLRVPPDEPAHLIRAAAICRPWLRILTAGGIFRRRYRRLHRTPPLLGYIHNVRFYGVPKFVPTTASSPPPTSPPMAAGHYSGRALDCRHGRVLIHDTGRVLVHDAAPLAGLLVWDPITGDRHQVSFPPSHHDQDFCSFAGAVLCARHGCGGCDHLDCHDGPFLVVYVGIMVHVAHTWTTVYSSETGAWSSAQFAQSLTRRLLSLLPIPNSPPEPSHAMAPPPPELNGDAVAEILLRVPPDEPRDLFRASHVCKPWLRTASDPAFLRRYRAFHPGAPLLGFFYCMGCWNYSCPFVPTTAASPFPRPACGDDDYHHWRVLDCRHGRVLLVKSSGNFVVWDPITGHRQELPELGFESQYSFYSALVLCPVAGCDHSPRLPWRLVPGAHQILLT</sequence>
<dbReference type="Proteomes" id="UP000636709">
    <property type="component" value="Unassembled WGS sequence"/>
</dbReference>
<feature type="domain" description="F-box" evidence="1">
    <location>
        <begin position="395"/>
        <end position="433"/>
    </location>
</feature>
<dbReference type="InterPro" id="IPR001810">
    <property type="entry name" value="F-box_dom"/>
</dbReference>
<dbReference type="InterPro" id="IPR036047">
    <property type="entry name" value="F-box-like_dom_sf"/>
</dbReference>
<accession>A0A835F893</accession>
<proteinExistence type="predicted"/>
<dbReference type="AlphaFoldDB" id="A0A835F893"/>
<dbReference type="PANTHER" id="PTHR32133:SF327">
    <property type="entry name" value="F-BOX DOMAIN-CONTAINING PROTEIN"/>
    <property type="match status" value="1"/>
</dbReference>
<name>A0A835F893_9POAL</name>
<comment type="caution">
    <text evidence="2">The sequence shown here is derived from an EMBL/GenBank/DDBJ whole genome shotgun (WGS) entry which is preliminary data.</text>
</comment>
<dbReference type="SUPFAM" id="SSF81383">
    <property type="entry name" value="F-box domain"/>
    <property type="match status" value="2"/>
</dbReference>
<gene>
    <name evidence="2" type="ORF">HU200_016373</name>
</gene>
<protein>
    <recommendedName>
        <fullName evidence="1">F-box domain-containing protein</fullName>
    </recommendedName>
</protein>
<dbReference type="EMBL" id="JACEFO010001608">
    <property type="protein sequence ID" value="KAF8731319.1"/>
    <property type="molecule type" value="Genomic_DNA"/>
</dbReference>
<evidence type="ECO:0000259" key="1">
    <source>
        <dbReference type="Pfam" id="PF00646"/>
    </source>
</evidence>
<dbReference type="PANTHER" id="PTHR32133">
    <property type="entry name" value="OS07G0120400 PROTEIN"/>
    <property type="match status" value="1"/>
</dbReference>
<dbReference type="Pfam" id="PF00646">
    <property type="entry name" value="F-box"/>
    <property type="match status" value="1"/>
</dbReference>
<evidence type="ECO:0000313" key="2">
    <source>
        <dbReference type="EMBL" id="KAF8731319.1"/>
    </source>
</evidence>